<dbReference type="EMBL" id="OY288114">
    <property type="protein sequence ID" value="CAJ0851086.1"/>
    <property type="molecule type" value="Genomic_DNA"/>
</dbReference>
<evidence type="ECO:0000256" key="1">
    <source>
        <dbReference type="SAM" id="MobiDB-lite"/>
    </source>
</evidence>
<evidence type="ECO:0000313" key="2">
    <source>
        <dbReference type="EMBL" id="CAJ0851086.1"/>
    </source>
</evidence>
<organism evidence="2">
    <name type="scientific">freshwater sediment metagenome</name>
    <dbReference type="NCBI Taxonomy" id="556182"/>
    <lineage>
        <taxon>unclassified sequences</taxon>
        <taxon>metagenomes</taxon>
        <taxon>ecological metagenomes</taxon>
    </lineage>
</organism>
<dbReference type="InterPro" id="IPR011690">
    <property type="entry name" value="P_starv_induced_PsiF"/>
</dbReference>
<gene>
    <name evidence="2" type="ORF">AMST5_00365</name>
</gene>
<sequence length="92" mass="9227">MKKTIKSLSIAGVCAALLAASAFAETTWKPPSEIAPKAAEAGAAEAGETAAPAAPAAPQSAAEKQKSCDEQAKAKGLKGKAKKQFKADCLKA</sequence>
<proteinExistence type="predicted"/>
<dbReference type="AlphaFoldDB" id="A0AA48R938"/>
<feature type="region of interest" description="Disordered" evidence="1">
    <location>
        <begin position="34"/>
        <end position="92"/>
    </location>
</feature>
<accession>A0AA48R938</accession>
<name>A0AA48R938_9ZZZZ</name>
<protein>
    <recommendedName>
        <fullName evidence="3">Phosphate starvation-inducible protein PsiF</fullName>
    </recommendedName>
</protein>
<evidence type="ECO:0008006" key="3">
    <source>
        <dbReference type="Google" id="ProtNLM"/>
    </source>
</evidence>
<feature type="compositionally biased region" description="Basic and acidic residues" evidence="1">
    <location>
        <begin position="63"/>
        <end position="73"/>
    </location>
</feature>
<feature type="compositionally biased region" description="Basic residues" evidence="1">
    <location>
        <begin position="75"/>
        <end position="84"/>
    </location>
</feature>
<reference evidence="2" key="1">
    <citation type="submission" date="2023-07" db="EMBL/GenBank/DDBJ databases">
        <authorList>
            <person name="Pelsma A.J. K."/>
        </authorList>
    </citation>
    <scope>NUCLEOTIDE SEQUENCE</scope>
</reference>
<dbReference type="Pfam" id="PF07769">
    <property type="entry name" value="PsiF_repeat"/>
    <property type="match status" value="1"/>
</dbReference>
<feature type="compositionally biased region" description="Low complexity" evidence="1">
    <location>
        <begin position="35"/>
        <end position="62"/>
    </location>
</feature>